<accession>A0A1F4T4J1</accession>
<name>A0A1F4T4J1_UNCSA</name>
<organism evidence="1 2">
    <name type="scientific">candidate division WOR-1 bacterium RIFOXYC12_FULL_54_18</name>
    <dbReference type="NCBI Taxonomy" id="1802584"/>
    <lineage>
        <taxon>Bacteria</taxon>
        <taxon>Bacillati</taxon>
        <taxon>Saganbacteria</taxon>
    </lineage>
</organism>
<gene>
    <name evidence="1" type="ORF">A3K49_01740</name>
</gene>
<evidence type="ECO:0000313" key="1">
    <source>
        <dbReference type="EMBL" id="OGC27721.1"/>
    </source>
</evidence>
<dbReference type="Proteomes" id="UP000178602">
    <property type="component" value="Unassembled WGS sequence"/>
</dbReference>
<dbReference type="EMBL" id="MEUG01000001">
    <property type="protein sequence ID" value="OGC27721.1"/>
    <property type="molecule type" value="Genomic_DNA"/>
</dbReference>
<comment type="caution">
    <text evidence="1">The sequence shown here is derived from an EMBL/GenBank/DDBJ whole genome shotgun (WGS) entry which is preliminary data.</text>
</comment>
<protein>
    <submittedName>
        <fullName evidence="1">Uncharacterized protein</fullName>
    </submittedName>
</protein>
<proteinExistence type="predicted"/>
<evidence type="ECO:0000313" key="2">
    <source>
        <dbReference type="Proteomes" id="UP000178602"/>
    </source>
</evidence>
<dbReference type="AlphaFoldDB" id="A0A1F4T4J1"/>
<reference evidence="1 2" key="1">
    <citation type="journal article" date="2016" name="Nat. Commun.">
        <title>Thousands of microbial genomes shed light on interconnected biogeochemical processes in an aquifer system.</title>
        <authorList>
            <person name="Anantharaman K."/>
            <person name="Brown C.T."/>
            <person name="Hug L.A."/>
            <person name="Sharon I."/>
            <person name="Castelle C.J."/>
            <person name="Probst A.J."/>
            <person name="Thomas B.C."/>
            <person name="Singh A."/>
            <person name="Wilkins M.J."/>
            <person name="Karaoz U."/>
            <person name="Brodie E.L."/>
            <person name="Williams K.H."/>
            <person name="Hubbard S.S."/>
            <person name="Banfield J.F."/>
        </authorList>
    </citation>
    <scope>NUCLEOTIDE SEQUENCE [LARGE SCALE GENOMIC DNA]</scope>
</reference>
<sequence length="138" mass="16590">MMKPVSYQSRPSFVLRRVRGLFAYEKTMRALQKRFADGTFRPTFSRDAANFNFREMIIRPHYGGKFLVHLPNTFDDWQDLFDWIFKRINFNREALIHFTPAARAGHARLIRDQLENISVIENWLFYNKNILNELIDNF</sequence>